<dbReference type="SMART" id="SM00274">
    <property type="entry name" value="FOLN"/>
    <property type="match status" value="2"/>
</dbReference>
<comment type="caution">
    <text evidence="5">The sequence shown here is derived from an EMBL/GenBank/DDBJ whole genome shotgun (WGS) entry which is preliminary data.</text>
</comment>
<keyword evidence="1" id="KW-0732">Signal</keyword>
<evidence type="ECO:0000256" key="3">
    <source>
        <dbReference type="ARBA" id="ARBA00023180"/>
    </source>
</evidence>
<accession>A0ABQ9JLL5</accession>
<keyword evidence="6" id="KW-1185">Reference proteome</keyword>
<feature type="non-terminal residue" evidence="5">
    <location>
        <position position="163"/>
    </location>
</feature>
<proteinExistence type="predicted"/>
<dbReference type="PROSITE" id="PS51465">
    <property type="entry name" value="KAZAL_2"/>
    <property type="match status" value="2"/>
</dbReference>
<keyword evidence="2" id="KW-1015">Disulfide bond</keyword>
<dbReference type="InterPro" id="IPR003645">
    <property type="entry name" value="Fol_N"/>
</dbReference>
<dbReference type="Pfam" id="PF07648">
    <property type="entry name" value="Kazal_2"/>
    <property type="match status" value="2"/>
</dbReference>
<sequence>MIQYTKQNNTDRETSCDKIICPSDKQCLLDQNLVPHCVNCSKKCPAPPKRRQVCGSDGITYPSACHLREKACRKGKAIPIAYKGPCRANATCNKVRCRDRQSCLKDPETGLPRCVTCSSSCQPRHMYGPICGTNNSTYHTWCHMMQDACRKGYVIDTKHSGKC</sequence>
<dbReference type="InterPro" id="IPR002350">
    <property type="entry name" value="Kazal_dom"/>
</dbReference>
<evidence type="ECO:0000313" key="5">
    <source>
        <dbReference type="EMBL" id="KAJ8979081.1"/>
    </source>
</evidence>
<keyword evidence="3" id="KW-0325">Glycoprotein</keyword>
<protein>
    <recommendedName>
        <fullName evidence="4">Kazal-like domain-containing protein</fullName>
    </recommendedName>
</protein>
<dbReference type="InterPro" id="IPR036058">
    <property type="entry name" value="Kazal_dom_sf"/>
</dbReference>
<dbReference type="CDD" id="cd00104">
    <property type="entry name" value="KAZAL_FS"/>
    <property type="match status" value="2"/>
</dbReference>
<dbReference type="EMBL" id="JAPWTJ010000374">
    <property type="protein sequence ID" value="KAJ8979081.1"/>
    <property type="molecule type" value="Genomic_DNA"/>
</dbReference>
<dbReference type="Proteomes" id="UP001162164">
    <property type="component" value="Unassembled WGS sequence"/>
</dbReference>
<reference evidence="5" key="1">
    <citation type="journal article" date="2023" name="Insect Mol. Biol.">
        <title>Genome sequencing provides insights into the evolution of gene families encoding plant cell wall-degrading enzymes in longhorned beetles.</title>
        <authorList>
            <person name="Shin N.R."/>
            <person name="Okamura Y."/>
            <person name="Kirsch R."/>
            <person name="Pauchet Y."/>
        </authorList>
    </citation>
    <scope>NUCLEOTIDE SEQUENCE</scope>
    <source>
        <strain evidence="5">MMC_N1</strain>
    </source>
</reference>
<evidence type="ECO:0000256" key="2">
    <source>
        <dbReference type="ARBA" id="ARBA00023157"/>
    </source>
</evidence>
<organism evidence="5 6">
    <name type="scientific">Molorchus minor</name>
    <dbReference type="NCBI Taxonomy" id="1323400"/>
    <lineage>
        <taxon>Eukaryota</taxon>
        <taxon>Metazoa</taxon>
        <taxon>Ecdysozoa</taxon>
        <taxon>Arthropoda</taxon>
        <taxon>Hexapoda</taxon>
        <taxon>Insecta</taxon>
        <taxon>Pterygota</taxon>
        <taxon>Neoptera</taxon>
        <taxon>Endopterygota</taxon>
        <taxon>Coleoptera</taxon>
        <taxon>Polyphaga</taxon>
        <taxon>Cucujiformia</taxon>
        <taxon>Chrysomeloidea</taxon>
        <taxon>Cerambycidae</taxon>
        <taxon>Lamiinae</taxon>
        <taxon>Monochamini</taxon>
        <taxon>Molorchus</taxon>
    </lineage>
</organism>
<feature type="domain" description="Kazal-like" evidence="4">
    <location>
        <begin position="38"/>
        <end position="88"/>
    </location>
</feature>
<dbReference type="PANTHER" id="PTHR13866:SF29">
    <property type="entry name" value="FOLLISTATIN"/>
    <property type="match status" value="1"/>
</dbReference>
<feature type="domain" description="Kazal-like" evidence="4">
    <location>
        <begin position="115"/>
        <end position="163"/>
    </location>
</feature>
<evidence type="ECO:0000259" key="4">
    <source>
        <dbReference type="PROSITE" id="PS51465"/>
    </source>
</evidence>
<evidence type="ECO:0000256" key="1">
    <source>
        <dbReference type="ARBA" id="ARBA00022729"/>
    </source>
</evidence>
<evidence type="ECO:0000313" key="6">
    <source>
        <dbReference type="Proteomes" id="UP001162164"/>
    </source>
</evidence>
<dbReference type="Gene3D" id="3.30.60.30">
    <property type="match status" value="2"/>
</dbReference>
<dbReference type="PANTHER" id="PTHR13866">
    <property type="entry name" value="SPARC OSTEONECTIN"/>
    <property type="match status" value="1"/>
</dbReference>
<gene>
    <name evidence="5" type="ORF">NQ317_015070</name>
</gene>
<dbReference type="SUPFAM" id="SSF100895">
    <property type="entry name" value="Kazal-type serine protease inhibitors"/>
    <property type="match status" value="2"/>
</dbReference>
<dbReference type="SMART" id="SM00280">
    <property type="entry name" value="KAZAL"/>
    <property type="match status" value="2"/>
</dbReference>
<name>A0ABQ9JLL5_9CUCU</name>